<sequence length="187" mass="20622">MNLQNHFLIAMPSLTDPYFVQSVVYVCEHNEKGAMGLVINKPIEDFSVSTMLKKLDITISDKIDTRNLEKMVIAGGPVAEEHGFILHTPVPGFASSLHLNDDVMVTTSKDILETLGSEQHPLNSLVALGYASWEPGQLENEIMENSWLTVEADPSLIFKTPLNERWKAAANLLGINIHTISMQAGHA</sequence>
<evidence type="ECO:0000313" key="3">
    <source>
        <dbReference type="EMBL" id="OAT49796.1"/>
    </source>
</evidence>
<comment type="similarity">
    <text evidence="1 2">Belongs to the UPF0301 (AlgH) family.</text>
</comment>
<organism evidence="3 4">
    <name type="scientific">Providencia heimbachae ATCC 35613</name>
    <dbReference type="NCBI Taxonomy" id="1354272"/>
    <lineage>
        <taxon>Bacteria</taxon>
        <taxon>Pseudomonadati</taxon>
        <taxon>Pseudomonadota</taxon>
        <taxon>Gammaproteobacteria</taxon>
        <taxon>Enterobacterales</taxon>
        <taxon>Morganellaceae</taxon>
        <taxon>Providencia</taxon>
    </lineage>
</organism>
<dbReference type="OrthoDB" id="9807486at2"/>
<dbReference type="Proteomes" id="UP000078224">
    <property type="component" value="Unassembled WGS sequence"/>
</dbReference>
<comment type="caution">
    <text evidence="3">The sequence shown here is derived from an EMBL/GenBank/DDBJ whole genome shotgun (WGS) entry which is preliminary data.</text>
</comment>
<accession>A0A1B7JPG2</accession>
<dbReference type="GO" id="GO:0005829">
    <property type="term" value="C:cytosol"/>
    <property type="evidence" value="ECO:0007669"/>
    <property type="project" value="TreeGrafter"/>
</dbReference>
<dbReference type="Gene3D" id="3.40.1740.10">
    <property type="entry name" value="VC0467-like"/>
    <property type="match status" value="1"/>
</dbReference>
<dbReference type="InterPro" id="IPR003774">
    <property type="entry name" value="AlgH-like"/>
</dbReference>
<dbReference type="EMBL" id="LXEW01000040">
    <property type="protein sequence ID" value="OAT49796.1"/>
    <property type="molecule type" value="Genomic_DNA"/>
</dbReference>
<proteinExistence type="inferred from homology"/>
<dbReference type="PATRIC" id="fig|1354272.4.peg.3024"/>
<dbReference type="RefSeq" id="WP_068439541.1">
    <property type="nucleotide sequence ID" value="NZ_LXEW01000040.1"/>
</dbReference>
<evidence type="ECO:0000256" key="1">
    <source>
        <dbReference type="ARBA" id="ARBA00009600"/>
    </source>
</evidence>
<gene>
    <name evidence="3" type="ORF">M998_2962</name>
</gene>
<keyword evidence="4" id="KW-1185">Reference proteome</keyword>
<reference evidence="3 4" key="1">
    <citation type="submission" date="2016-04" db="EMBL/GenBank/DDBJ databases">
        <title>ATOL: Assembling a taxonomically balanced genome-scale reconstruction of the evolutionary history of the Enterobacteriaceae.</title>
        <authorList>
            <person name="Plunkett G.III."/>
            <person name="Neeno-Eckwall E.C."/>
            <person name="Glasner J.D."/>
            <person name="Perna N.T."/>
        </authorList>
    </citation>
    <scope>NUCLEOTIDE SEQUENCE [LARGE SCALE GENOMIC DNA]</scope>
    <source>
        <strain evidence="3 4">ATCC 35613</strain>
    </source>
</reference>
<name>A0A1B7JPG2_9GAMM</name>
<protein>
    <recommendedName>
        <fullName evidence="2">UPF0301 protein M998_2962</fullName>
    </recommendedName>
</protein>
<dbReference type="AlphaFoldDB" id="A0A1B7JPG2"/>
<evidence type="ECO:0000256" key="2">
    <source>
        <dbReference type="HAMAP-Rule" id="MF_00758"/>
    </source>
</evidence>
<dbReference type="NCBIfam" id="NF001266">
    <property type="entry name" value="PRK00228.1-1"/>
    <property type="match status" value="1"/>
</dbReference>
<dbReference type="PANTHER" id="PTHR30327">
    <property type="entry name" value="UNCHARACTERIZED PROTEIN YQGE"/>
    <property type="match status" value="1"/>
</dbReference>
<dbReference type="HAMAP" id="MF_00758">
    <property type="entry name" value="UPF0301"/>
    <property type="match status" value="1"/>
</dbReference>
<dbReference type="SUPFAM" id="SSF143456">
    <property type="entry name" value="VC0467-like"/>
    <property type="match status" value="1"/>
</dbReference>
<evidence type="ECO:0000313" key="4">
    <source>
        <dbReference type="Proteomes" id="UP000078224"/>
    </source>
</evidence>
<dbReference type="Pfam" id="PF02622">
    <property type="entry name" value="DUF179"/>
    <property type="match status" value="1"/>
</dbReference>
<dbReference type="PANTHER" id="PTHR30327:SF1">
    <property type="entry name" value="UPF0301 PROTEIN YQGE"/>
    <property type="match status" value="1"/>
</dbReference>